<dbReference type="InterPro" id="IPR015590">
    <property type="entry name" value="Aldehyde_DH_dom"/>
</dbReference>
<protein>
    <submittedName>
        <fullName evidence="4">Phenylacetaldehyde dehydrogenase</fullName>
    </submittedName>
</protein>
<dbReference type="InterPro" id="IPR016162">
    <property type="entry name" value="Ald_DH_N"/>
</dbReference>
<keyword evidence="1" id="KW-0560">Oxidoreductase</keyword>
<reference evidence="4" key="1">
    <citation type="submission" date="2018-03" db="EMBL/GenBank/DDBJ databases">
        <authorList>
            <person name="Nunes O.C."/>
            <person name="Lopes A.R."/>
            <person name="Froufe H."/>
            <person name="Munoz-Merida A."/>
            <person name="Barroso C."/>
            <person name="Egas C."/>
        </authorList>
    </citation>
    <scope>NUCLEOTIDE SEQUENCE</scope>
    <source>
        <strain evidence="4">ON4</strain>
    </source>
</reference>
<organism evidence="4 5">
    <name type="scientific">Gulosibacter molinativorax</name>
    <dbReference type="NCBI Taxonomy" id="256821"/>
    <lineage>
        <taxon>Bacteria</taxon>
        <taxon>Bacillati</taxon>
        <taxon>Actinomycetota</taxon>
        <taxon>Actinomycetes</taxon>
        <taxon>Micrococcales</taxon>
        <taxon>Microbacteriaceae</taxon>
        <taxon>Gulosibacter</taxon>
    </lineage>
</organism>
<feature type="domain" description="Aldehyde dehydrogenase" evidence="3">
    <location>
        <begin position="4"/>
        <end position="449"/>
    </location>
</feature>
<dbReference type="InterPro" id="IPR016163">
    <property type="entry name" value="Ald_DH_C"/>
</dbReference>
<evidence type="ECO:0000313" key="4">
    <source>
        <dbReference type="EMBL" id="MDJ1370049.1"/>
    </source>
</evidence>
<evidence type="ECO:0000259" key="3">
    <source>
        <dbReference type="Pfam" id="PF00171"/>
    </source>
</evidence>
<dbReference type="PANTHER" id="PTHR43353:SF3">
    <property type="entry name" value="ALDEHYDE DEHYDROGENASE-RELATED"/>
    <property type="match status" value="1"/>
</dbReference>
<keyword evidence="5" id="KW-1185">Reference proteome</keyword>
<dbReference type="Gene3D" id="3.40.309.10">
    <property type="entry name" value="Aldehyde Dehydrogenase, Chain A, domain 2"/>
    <property type="match status" value="1"/>
</dbReference>
<sequence>MLTDPNTGEDRQPKRDTDPADVERALASAAAIHADGTLEAIPLADRVALLNRVADALDTAVEAIAQQDSINTGTPIATARIIAGSLGDRVRGAIADAVDLGESETLHDGDRPVLLLHRPLGPALIVAPWNAPTFTVVGKVAAAIAAGCPVLLKPSQNAPGGCQLLSEIIVAAMAESGFPTGAFQLVHGSSRIGALLTEDPRIEVISFTGGDAAGRTVARAAGANLAVAQMELGSNNPAIILEDADVTAAADAVVAGMTRINGQWCEAPGKILVAASIHDAFVAAMRDRLATLQLGDALEEGTEVGPLAFESHRDALTKAVDRLTSLGGELVAPGTLPPMDGWFLLPGMVTGTRPEDATEELFGPLVTVHAVDSPEEALRHANGPVTGLDAFVFGSDREATLSLASRIRAGEVRINGTYMVDLAEGSRQTFWGTSGIGGHGPRNGVRFFLGDRVIGVDHQSAPL</sequence>
<dbReference type="Gene3D" id="3.40.605.10">
    <property type="entry name" value="Aldehyde Dehydrogenase, Chain A, domain 1"/>
    <property type="match status" value="1"/>
</dbReference>
<dbReference type="EMBL" id="PXVD01000002">
    <property type="protein sequence ID" value="MDJ1370049.1"/>
    <property type="molecule type" value="Genomic_DNA"/>
</dbReference>
<dbReference type="CDD" id="cd07078">
    <property type="entry name" value="ALDH"/>
    <property type="match status" value="1"/>
</dbReference>
<dbReference type="InterPro" id="IPR050740">
    <property type="entry name" value="Aldehyde_DH_Superfamily"/>
</dbReference>
<evidence type="ECO:0000256" key="1">
    <source>
        <dbReference type="ARBA" id="ARBA00023002"/>
    </source>
</evidence>
<dbReference type="InterPro" id="IPR016161">
    <property type="entry name" value="Ald_DH/histidinol_DH"/>
</dbReference>
<dbReference type="Proteomes" id="UP001170379">
    <property type="component" value="Unassembled WGS sequence"/>
</dbReference>
<accession>A0ABT7C5L2</accession>
<evidence type="ECO:0000256" key="2">
    <source>
        <dbReference type="SAM" id="MobiDB-lite"/>
    </source>
</evidence>
<proteinExistence type="predicted"/>
<feature type="compositionally biased region" description="Basic and acidic residues" evidence="2">
    <location>
        <begin position="8"/>
        <end position="20"/>
    </location>
</feature>
<comment type="caution">
    <text evidence="4">The sequence shown here is derived from an EMBL/GenBank/DDBJ whole genome shotgun (WGS) entry which is preliminary data.</text>
</comment>
<name>A0ABT7C5L2_9MICO</name>
<reference evidence="4" key="2">
    <citation type="journal article" date="2022" name="Sci. Rep.">
        <title>In silico prediction of the enzymes involved in the degradation of the herbicide molinate by Gulosibacter molinativorax ON4T.</title>
        <authorList>
            <person name="Lopes A.R."/>
            <person name="Bunin E."/>
            <person name="Viana A.T."/>
            <person name="Froufe H."/>
            <person name="Munoz-Merida A."/>
            <person name="Pinho D."/>
            <person name="Figueiredo J."/>
            <person name="Barroso C."/>
            <person name="Vaz-Moreira I."/>
            <person name="Bellanger X."/>
            <person name="Egas C."/>
            <person name="Nunes O.C."/>
        </authorList>
    </citation>
    <scope>NUCLEOTIDE SEQUENCE</scope>
    <source>
        <strain evidence="4">ON4</strain>
    </source>
</reference>
<feature type="region of interest" description="Disordered" evidence="2">
    <location>
        <begin position="1"/>
        <end position="20"/>
    </location>
</feature>
<dbReference type="PANTHER" id="PTHR43353">
    <property type="entry name" value="SUCCINATE-SEMIALDEHYDE DEHYDROGENASE, MITOCHONDRIAL"/>
    <property type="match status" value="1"/>
</dbReference>
<gene>
    <name evidence="4" type="ORF">C7K25_01465</name>
</gene>
<dbReference type="Pfam" id="PF00171">
    <property type="entry name" value="Aldedh"/>
    <property type="match status" value="1"/>
</dbReference>
<evidence type="ECO:0000313" key="5">
    <source>
        <dbReference type="Proteomes" id="UP001170379"/>
    </source>
</evidence>
<dbReference type="SUPFAM" id="SSF53720">
    <property type="entry name" value="ALDH-like"/>
    <property type="match status" value="1"/>
</dbReference>